<dbReference type="GO" id="GO:0005886">
    <property type="term" value="C:plasma membrane"/>
    <property type="evidence" value="ECO:0007669"/>
    <property type="project" value="UniProtKB-SubCell"/>
</dbReference>
<comment type="subcellular location">
    <subcellularLocation>
        <location evidence="1">Cell membrane</location>
        <topology evidence="1">Multi-pass membrane protein</topology>
    </subcellularLocation>
</comment>
<dbReference type="GO" id="GO:0008955">
    <property type="term" value="F:peptidoglycan glycosyltransferase activity"/>
    <property type="evidence" value="ECO:0007669"/>
    <property type="project" value="UniProtKB-EC"/>
</dbReference>
<evidence type="ECO:0000256" key="12">
    <source>
        <dbReference type="ARBA" id="ARBA00023306"/>
    </source>
</evidence>
<keyword evidence="3" id="KW-1003">Cell membrane</keyword>
<evidence type="ECO:0000256" key="19">
    <source>
        <dbReference type="ARBA" id="ARBA00044770"/>
    </source>
</evidence>
<accession>A0A2M7TDL1</accession>
<feature type="transmembrane region" description="Helical" evidence="21">
    <location>
        <begin position="76"/>
        <end position="96"/>
    </location>
</feature>
<keyword evidence="11 21" id="KW-0472">Membrane</keyword>
<feature type="transmembrane region" description="Helical" evidence="21">
    <location>
        <begin position="265"/>
        <end position="290"/>
    </location>
</feature>
<keyword evidence="10 21" id="KW-1133">Transmembrane helix</keyword>
<evidence type="ECO:0000256" key="10">
    <source>
        <dbReference type="ARBA" id="ARBA00022989"/>
    </source>
</evidence>
<evidence type="ECO:0000256" key="20">
    <source>
        <dbReference type="ARBA" id="ARBA00049902"/>
    </source>
</evidence>
<dbReference type="NCBIfam" id="TIGR02614">
    <property type="entry name" value="ftsW"/>
    <property type="match status" value="1"/>
</dbReference>
<evidence type="ECO:0000256" key="16">
    <source>
        <dbReference type="ARBA" id="ARBA00038053"/>
    </source>
</evidence>
<proteinExistence type="inferred from homology"/>
<keyword evidence="12" id="KW-0131">Cell cycle</keyword>
<dbReference type="EC" id="2.4.99.28" evidence="19"/>
<dbReference type="GO" id="GO:0015648">
    <property type="term" value="F:lipid-linked peptidoglycan transporter activity"/>
    <property type="evidence" value="ECO:0007669"/>
    <property type="project" value="TreeGrafter"/>
</dbReference>
<organism evidence="22 23">
    <name type="scientific">candidate division WWE3 bacterium CG_4_10_14_0_2_um_filter_42_8</name>
    <dbReference type="NCBI Taxonomy" id="1975074"/>
    <lineage>
        <taxon>Bacteria</taxon>
        <taxon>Katanobacteria</taxon>
    </lineage>
</organism>
<keyword evidence="7 21" id="KW-0812">Transmembrane</keyword>
<evidence type="ECO:0000256" key="9">
    <source>
        <dbReference type="ARBA" id="ARBA00022984"/>
    </source>
</evidence>
<sequence>MRNATHSPDFLLIIITAILILFGILMVYDASVVQAYLEFGDKLYFFKNHILGIVIGLVAGLVAYKIDFRLWTKWALPLMVLGLILLIIVYIPGFGIKAYGSQRWLNLGLFSFQPSEIIKPIFAIYMATFLAHKKEQIKSFTLGFMPYIFITLVVSGLIFFQPDLGTAFQIFANGIFLLFLSNASLFQMGVFFPLASILGLVLIWISPYRRARLLSFLDPSSDVLGKAYHINQVLIALGSGGWFGLGFGASRQKFQYLPEVMTDSIFAVVGEELGFIGVLFVLAAFFFFIWRGLKITKEAPDQFSHLLAAGIIGWIGIQALINLGAMSTVLPLTGVPLPFISYGRSSTVSLLIGVGILLNISRNTLRKEKGK</sequence>
<comment type="catalytic activity">
    <reaction evidence="20">
        <text>[GlcNAc-(1-&gt;4)-Mur2Ac(oyl-L-Ala-gamma-D-Glu-L-Lys-D-Ala-D-Ala)](n)-di-trans,octa-cis-undecaprenyl diphosphate + beta-D-GlcNAc-(1-&gt;4)-Mur2Ac(oyl-L-Ala-gamma-D-Glu-L-Lys-D-Ala-D-Ala)-di-trans,octa-cis-undecaprenyl diphosphate = [GlcNAc-(1-&gt;4)-Mur2Ac(oyl-L-Ala-gamma-D-Glu-L-Lys-D-Ala-D-Ala)](n+1)-di-trans,octa-cis-undecaprenyl diphosphate + di-trans,octa-cis-undecaprenyl diphosphate + H(+)</text>
        <dbReference type="Rhea" id="RHEA:23708"/>
        <dbReference type="Rhea" id="RHEA-COMP:9602"/>
        <dbReference type="Rhea" id="RHEA-COMP:9603"/>
        <dbReference type="ChEBI" id="CHEBI:15378"/>
        <dbReference type="ChEBI" id="CHEBI:58405"/>
        <dbReference type="ChEBI" id="CHEBI:60033"/>
        <dbReference type="ChEBI" id="CHEBI:78435"/>
        <dbReference type="EC" id="2.4.99.28"/>
    </reaction>
</comment>
<evidence type="ECO:0000256" key="8">
    <source>
        <dbReference type="ARBA" id="ARBA00022960"/>
    </source>
</evidence>
<dbReference type="GO" id="GO:0008360">
    <property type="term" value="P:regulation of cell shape"/>
    <property type="evidence" value="ECO:0007669"/>
    <property type="project" value="UniProtKB-KW"/>
</dbReference>
<dbReference type="AlphaFoldDB" id="A0A2M7TDL1"/>
<evidence type="ECO:0000256" key="14">
    <source>
        <dbReference type="ARBA" id="ARBA00032370"/>
    </source>
</evidence>
<keyword evidence="13" id="KW-0961">Cell wall biogenesis/degradation</keyword>
<evidence type="ECO:0000256" key="7">
    <source>
        <dbReference type="ARBA" id="ARBA00022692"/>
    </source>
</evidence>
<protein>
    <recommendedName>
        <fullName evidence="17">Probable peptidoglycan glycosyltransferase FtsW</fullName>
        <ecNumber evidence="19">2.4.99.28</ecNumber>
    </recommendedName>
    <alternativeName>
        <fullName evidence="18">Cell division protein FtsW</fullName>
    </alternativeName>
    <alternativeName>
        <fullName evidence="15">Cell wall polymerase</fullName>
    </alternativeName>
    <alternativeName>
        <fullName evidence="14">Peptidoglycan polymerase</fullName>
    </alternativeName>
</protein>
<dbReference type="GO" id="GO:0051301">
    <property type="term" value="P:cell division"/>
    <property type="evidence" value="ECO:0007669"/>
    <property type="project" value="UniProtKB-KW"/>
</dbReference>
<keyword evidence="5" id="KW-0328">Glycosyltransferase</keyword>
<evidence type="ECO:0000256" key="4">
    <source>
        <dbReference type="ARBA" id="ARBA00022618"/>
    </source>
</evidence>
<keyword evidence="4" id="KW-0132">Cell division</keyword>
<evidence type="ECO:0000256" key="5">
    <source>
        <dbReference type="ARBA" id="ARBA00022676"/>
    </source>
</evidence>
<name>A0A2M7TDL1_UNCKA</name>
<evidence type="ECO:0000313" key="22">
    <source>
        <dbReference type="EMBL" id="PIZ43592.1"/>
    </source>
</evidence>
<dbReference type="GO" id="GO:0009252">
    <property type="term" value="P:peptidoglycan biosynthetic process"/>
    <property type="evidence" value="ECO:0007669"/>
    <property type="project" value="UniProtKB-KW"/>
</dbReference>
<evidence type="ECO:0000256" key="1">
    <source>
        <dbReference type="ARBA" id="ARBA00004651"/>
    </source>
</evidence>
<evidence type="ECO:0000256" key="21">
    <source>
        <dbReference type="SAM" id="Phobius"/>
    </source>
</evidence>
<feature type="transmembrane region" description="Helical" evidence="21">
    <location>
        <begin position="174"/>
        <end position="206"/>
    </location>
</feature>
<dbReference type="PANTHER" id="PTHR30474">
    <property type="entry name" value="CELL CYCLE PROTEIN"/>
    <property type="match status" value="1"/>
</dbReference>
<keyword evidence="8" id="KW-0133">Cell shape</keyword>
<dbReference type="InterPro" id="IPR013437">
    <property type="entry name" value="FtsW"/>
</dbReference>
<keyword evidence="9" id="KW-0573">Peptidoglycan synthesis</keyword>
<feature type="transmembrane region" description="Helical" evidence="21">
    <location>
        <begin position="302"/>
        <end position="321"/>
    </location>
</feature>
<evidence type="ECO:0000256" key="13">
    <source>
        <dbReference type="ARBA" id="ARBA00023316"/>
    </source>
</evidence>
<evidence type="ECO:0000256" key="15">
    <source>
        <dbReference type="ARBA" id="ARBA00033270"/>
    </source>
</evidence>
<comment type="caution">
    <text evidence="22">The sequence shown here is derived from an EMBL/GenBank/DDBJ whole genome shotgun (WGS) entry which is preliminary data.</text>
</comment>
<dbReference type="Pfam" id="PF01098">
    <property type="entry name" value="FTSW_RODA_SPOVE"/>
    <property type="match status" value="1"/>
</dbReference>
<evidence type="ECO:0000256" key="11">
    <source>
        <dbReference type="ARBA" id="ARBA00023136"/>
    </source>
</evidence>
<reference evidence="23" key="1">
    <citation type="submission" date="2017-09" db="EMBL/GenBank/DDBJ databases">
        <title>Depth-based differentiation of microbial function through sediment-hosted aquifers and enrichment of novel symbionts in the deep terrestrial subsurface.</title>
        <authorList>
            <person name="Probst A.J."/>
            <person name="Ladd B."/>
            <person name="Jarett J.K."/>
            <person name="Geller-Mcgrath D.E."/>
            <person name="Sieber C.M.K."/>
            <person name="Emerson J.B."/>
            <person name="Anantharaman K."/>
            <person name="Thomas B.C."/>
            <person name="Malmstrom R."/>
            <person name="Stieglmeier M."/>
            <person name="Klingl A."/>
            <person name="Woyke T."/>
            <person name="Ryan C.M."/>
            <person name="Banfield J.F."/>
        </authorList>
    </citation>
    <scope>NUCLEOTIDE SEQUENCE [LARGE SCALE GENOMIC DNA]</scope>
</reference>
<evidence type="ECO:0000256" key="3">
    <source>
        <dbReference type="ARBA" id="ARBA00022475"/>
    </source>
</evidence>
<comment type="similarity">
    <text evidence="16">Belongs to the SEDS family. FtsW subfamily.</text>
</comment>
<dbReference type="PANTHER" id="PTHR30474:SF2">
    <property type="entry name" value="PEPTIDOGLYCAN GLYCOSYLTRANSFERASE FTSW-RELATED"/>
    <property type="match status" value="1"/>
</dbReference>
<evidence type="ECO:0000256" key="2">
    <source>
        <dbReference type="ARBA" id="ARBA00004752"/>
    </source>
</evidence>
<dbReference type="InterPro" id="IPR001182">
    <property type="entry name" value="FtsW/RodA"/>
</dbReference>
<dbReference type="GO" id="GO:0032153">
    <property type="term" value="C:cell division site"/>
    <property type="evidence" value="ECO:0007669"/>
    <property type="project" value="TreeGrafter"/>
</dbReference>
<feature type="transmembrane region" description="Helical" evidence="21">
    <location>
        <begin position="227"/>
        <end position="245"/>
    </location>
</feature>
<feature type="transmembrane region" description="Helical" evidence="21">
    <location>
        <begin position="144"/>
        <end position="162"/>
    </location>
</feature>
<evidence type="ECO:0000256" key="18">
    <source>
        <dbReference type="ARBA" id="ARBA00041418"/>
    </source>
</evidence>
<evidence type="ECO:0000256" key="6">
    <source>
        <dbReference type="ARBA" id="ARBA00022679"/>
    </source>
</evidence>
<feature type="transmembrane region" description="Helical" evidence="21">
    <location>
        <begin position="43"/>
        <end position="64"/>
    </location>
</feature>
<gene>
    <name evidence="22" type="primary">ftsW</name>
    <name evidence="22" type="ORF">COY34_00605</name>
</gene>
<evidence type="ECO:0000313" key="23">
    <source>
        <dbReference type="Proteomes" id="UP000230970"/>
    </source>
</evidence>
<evidence type="ECO:0000256" key="17">
    <source>
        <dbReference type="ARBA" id="ARBA00041185"/>
    </source>
</evidence>
<dbReference type="Proteomes" id="UP000230970">
    <property type="component" value="Unassembled WGS sequence"/>
</dbReference>
<dbReference type="EMBL" id="PFNJ01000016">
    <property type="protein sequence ID" value="PIZ43592.1"/>
    <property type="molecule type" value="Genomic_DNA"/>
</dbReference>
<feature type="transmembrane region" description="Helical" evidence="21">
    <location>
        <begin position="12"/>
        <end position="37"/>
    </location>
</feature>
<comment type="pathway">
    <text evidence="2">Cell wall biogenesis; peptidoglycan biosynthesis.</text>
</comment>
<feature type="transmembrane region" description="Helical" evidence="21">
    <location>
        <begin position="341"/>
        <end position="361"/>
    </location>
</feature>
<dbReference type="GO" id="GO:0071555">
    <property type="term" value="P:cell wall organization"/>
    <property type="evidence" value="ECO:0007669"/>
    <property type="project" value="UniProtKB-KW"/>
</dbReference>
<keyword evidence="6" id="KW-0808">Transferase</keyword>